<reference evidence="2" key="1">
    <citation type="submission" date="2020-02" db="EMBL/GenBank/DDBJ databases">
        <authorList>
            <person name="Scholz U."/>
            <person name="Mascher M."/>
            <person name="Fiebig A."/>
        </authorList>
    </citation>
    <scope>NUCLEOTIDE SEQUENCE</scope>
</reference>
<name>A0A7I8JY70_SPIIN</name>
<organism evidence="2 3">
    <name type="scientific">Spirodela intermedia</name>
    <name type="common">Intermediate duckweed</name>
    <dbReference type="NCBI Taxonomy" id="51605"/>
    <lineage>
        <taxon>Eukaryota</taxon>
        <taxon>Viridiplantae</taxon>
        <taxon>Streptophyta</taxon>
        <taxon>Embryophyta</taxon>
        <taxon>Tracheophyta</taxon>
        <taxon>Spermatophyta</taxon>
        <taxon>Magnoliopsida</taxon>
        <taxon>Liliopsida</taxon>
        <taxon>Araceae</taxon>
        <taxon>Lemnoideae</taxon>
        <taxon>Spirodela</taxon>
    </lineage>
</organism>
<evidence type="ECO:0000313" key="2">
    <source>
        <dbReference type="EMBL" id="CAA7388890.1"/>
    </source>
</evidence>
<keyword evidence="3" id="KW-1185">Reference proteome</keyword>
<dbReference type="Proteomes" id="UP000663760">
    <property type="component" value="Chromosome 1"/>
</dbReference>
<evidence type="ECO:0000313" key="3">
    <source>
        <dbReference type="Proteomes" id="UP000663760"/>
    </source>
</evidence>
<accession>A0A7I8JY70</accession>
<dbReference type="EMBL" id="LR743588">
    <property type="protein sequence ID" value="CAA2614557.1"/>
    <property type="molecule type" value="Genomic_DNA"/>
</dbReference>
<sequence>MYFTIPSPSEMPGQILLPAPKGRNLSGLNSEASSHTRGSLCIAHTLMNTLVPSGIL</sequence>
<dbReference type="OrthoDB" id="1813162at2759"/>
<protein>
    <submittedName>
        <fullName evidence="2">Uncharacterized protein</fullName>
    </submittedName>
</protein>
<proteinExistence type="predicted"/>
<evidence type="ECO:0000313" key="1">
    <source>
        <dbReference type="EMBL" id="CAA2614557.1"/>
    </source>
</evidence>
<gene>
    <name evidence="1" type="ORF">SI7747_01000937</name>
    <name evidence="2" type="ORF">SI8410_01001047</name>
</gene>
<dbReference type="AlphaFoldDB" id="A0A7I8JY70"/>
<dbReference type="EMBL" id="LR746264">
    <property type="protein sequence ID" value="CAA7388890.1"/>
    <property type="molecule type" value="Genomic_DNA"/>
</dbReference>